<dbReference type="Pfam" id="PF08265">
    <property type="entry name" value="YL1_C"/>
    <property type="match status" value="1"/>
</dbReference>
<dbReference type="GO" id="GO:0006338">
    <property type="term" value="P:chromatin remodeling"/>
    <property type="evidence" value="ECO:0007669"/>
    <property type="project" value="InterPro"/>
</dbReference>
<keyword evidence="8" id="KW-1185">Reference proteome</keyword>
<protein>
    <submittedName>
        <fullName evidence="7">Chromatin-remodeling complex subunit ies6</fullName>
    </submittedName>
</protein>
<feature type="compositionally biased region" description="Basic and acidic residues" evidence="5">
    <location>
        <begin position="38"/>
        <end position="52"/>
    </location>
</feature>
<keyword evidence="3" id="KW-0804">Transcription</keyword>
<proteinExistence type="predicted"/>
<feature type="region of interest" description="Disordered" evidence="5">
    <location>
        <begin position="1"/>
        <end position="118"/>
    </location>
</feature>
<accession>A0AAF0F0Z6</accession>
<name>A0AAF0F0Z6_9BASI</name>
<evidence type="ECO:0000313" key="7">
    <source>
        <dbReference type="EMBL" id="WFD36263.1"/>
    </source>
</evidence>
<evidence type="ECO:0000256" key="3">
    <source>
        <dbReference type="ARBA" id="ARBA00023163"/>
    </source>
</evidence>
<feature type="domain" description="Vps72/YL1 C-terminal" evidence="6">
    <location>
        <begin position="101"/>
        <end position="118"/>
    </location>
</feature>
<reference evidence="7" key="1">
    <citation type="submission" date="2023-03" db="EMBL/GenBank/DDBJ databases">
        <title>Mating type loci evolution in Malassezia.</title>
        <authorList>
            <person name="Coelho M.A."/>
        </authorList>
    </citation>
    <scope>NUCLEOTIDE SEQUENCE</scope>
    <source>
        <strain evidence="7">CBS 11721</strain>
    </source>
</reference>
<dbReference type="GO" id="GO:0031011">
    <property type="term" value="C:Ino80 complex"/>
    <property type="evidence" value="ECO:0007669"/>
    <property type="project" value="InterPro"/>
</dbReference>
<keyword evidence="4" id="KW-0539">Nucleus</keyword>
<dbReference type="PANTHER" id="PTHR31200:SF1">
    <property type="entry name" value="INO80 COMPLEX SUBUNIT C"/>
    <property type="match status" value="1"/>
</dbReference>
<evidence type="ECO:0000256" key="1">
    <source>
        <dbReference type="ARBA" id="ARBA00004123"/>
    </source>
</evidence>
<keyword evidence="2" id="KW-0805">Transcription regulation</keyword>
<evidence type="ECO:0000259" key="6">
    <source>
        <dbReference type="Pfam" id="PF08265"/>
    </source>
</evidence>
<dbReference type="PANTHER" id="PTHR31200">
    <property type="entry name" value="INO80 COMPLEX SUBUNIT C"/>
    <property type="match status" value="1"/>
</dbReference>
<feature type="compositionally biased region" description="Basic residues" evidence="5">
    <location>
        <begin position="53"/>
        <end position="62"/>
    </location>
</feature>
<dbReference type="InterPro" id="IPR013272">
    <property type="entry name" value="Vps72/YL1_C"/>
</dbReference>
<dbReference type="AlphaFoldDB" id="A0AAF0F0Z6"/>
<evidence type="ECO:0000256" key="4">
    <source>
        <dbReference type="ARBA" id="ARBA00023242"/>
    </source>
</evidence>
<dbReference type="EMBL" id="CP119880">
    <property type="protein sequence ID" value="WFD36263.1"/>
    <property type="molecule type" value="Genomic_DNA"/>
</dbReference>
<dbReference type="InterPro" id="IPR029525">
    <property type="entry name" value="INO80C/Ies6"/>
</dbReference>
<evidence type="ECO:0000313" key="8">
    <source>
        <dbReference type="Proteomes" id="UP001219933"/>
    </source>
</evidence>
<evidence type="ECO:0000256" key="5">
    <source>
        <dbReference type="SAM" id="MobiDB-lite"/>
    </source>
</evidence>
<comment type="subcellular location">
    <subcellularLocation>
        <location evidence="1">Nucleus</location>
    </subcellularLocation>
</comment>
<dbReference type="Proteomes" id="UP001219933">
    <property type="component" value="Chromosome 4"/>
</dbReference>
<organism evidence="7 8">
    <name type="scientific">Malassezia cuniculi</name>
    <dbReference type="NCBI Taxonomy" id="948313"/>
    <lineage>
        <taxon>Eukaryota</taxon>
        <taxon>Fungi</taxon>
        <taxon>Dikarya</taxon>
        <taxon>Basidiomycota</taxon>
        <taxon>Ustilaginomycotina</taxon>
        <taxon>Malasseziomycetes</taxon>
        <taxon>Malasseziales</taxon>
        <taxon>Malasseziaceae</taxon>
        <taxon>Malassezia</taxon>
    </lineage>
</organism>
<evidence type="ECO:0000256" key="2">
    <source>
        <dbReference type="ARBA" id="ARBA00023015"/>
    </source>
</evidence>
<gene>
    <name evidence="7" type="primary">IES6</name>
    <name evidence="7" type="ORF">MCUN1_003141</name>
</gene>
<sequence>MDAADLSIAGVPLPFKTGTHASESGSRRNKTLKQIINNERDEKLQKLGIDTRGKKRTGTPKKQRIDEPSSPPEDEAVEDTNPTRQVPTFEAPPSLMPRKKYCDITGLKGTYTDPKSRI</sequence>